<dbReference type="Gene3D" id="1.10.8.500">
    <property type="entry name" value="HAMP domain in histidine kinase"/>
    <property type="match status" value="1"/>
</dbReference>
<evidence type="ECO:0000259" key="19">
    <source>
        <dbReference type="PROSITE" id="PS50110"/>
    </source>
</evidence>
<evidence type="ECO:0000256" key="4">
    <source>
        <dbReference type="ARBA" id="ARBA00022475"/>
    </source>
</evidence>
<dbReference type="GO" id="GO:0005524">
    <property type="term" value="F:ATP binding"/>
    <property type="evidence" value="ECO:0007669"/>
    <property type="project" value="UniProtKB-KW"/>
</dbReference>
<evidence type="ECO:0000256" key="9">
    <source>
        <dbReference type="ARBA" id="ARBA00022777"/>
    </source>
</evidence>
<dbReference type="Gene3D" id="3.40.50.2300">
    <property type="match status" value="1"/>
</dbReference>
<dbReference type="PROSITE" id="PS50110">
    <property type="entry name" value="RESPONSE_REGULATORY"/>
    <property type="match status" value="1"/>
</dbReference>
<dbReference type="Pfam" id="PF00512">
    <property type="entry name" value="HisKA"/>
    <property type="match status" value="1"/>
</dbReference>
<gene>
    <name evidence="22" type="ORF">A6A04_07110</name>
</gene>
<dbReference type="InterPro" id="IPR036097">
    <property type="entry name" value="HisK_dim/P_sf"/>
</dbReference>
<dbReference type="InterPro" id="IPR003660">
    <property type="entry name" value="HAMP_dom"/>
</dbReference>
<dbReference type="SUPFAM" id="SSF158472">
    <property type="entry name" value="HAMP domain-like"/>
    <property type="match status" value="1"/>
</dbReference>
<proteinExistence type="predicted"/>
<dbReference type="SMART" id="SM00073">
    <property type="entry name" value="HPT"/>
    <property type="match status" value="1"/>
</dbReference>
<protein>
    <recommendedName>
        <fullName evidence="3">histidine kinase</fullName>
        <ecNumber evidence="3">2.7.13.3</ecNumber>
    </recommendedName>
</protein>
<dbReference type="CDD" id="cd06225">
    <property type="entry name" value="HAMP"/>
    <property type="match status" value="1"/>
</dbReference>
<dbReference type="Gene3D" id="1.10.287.130">
    <property type="match status" value="1"/>
</dbReference>
<keyword evidence="8" id="KW-0547">Nucleotide-binding</keyword>
<dbReference type="STRING" id="1285242.A6A04_07110"/>
<evidence type="ECO:0000256" key="1">
    <source>
        <dbReference type="ARBA" id="ARBA00000085"/>
    </source>
</evidence>
<feature type="domain" description="HAMP" evidence="20">
    <location>
        <begin position="344"/>
        <end position="396"/>
    </location>
</feature>
<keyword evidence="4" id="KW-1003">Cell membrane</keyword>
<dbReference type="PROSITE" id="PS50885">
    <property type="entry name" value="HAMP"/>
    <property type="match status" value="1"/>
</dbReference>
<dbReference type="Gene3D" id="3.30.565.10">
    <property type="entry name" value="Histidine kinase-like ATPase, C-terminal domain"/>
    <property type="match status" value="1"/>
</dbReference>
<keyword evidence="23" id="KW-1185">Reference proteome</keyword>
<dbReference type="InterPro" id="IPR004358">
    <property type="entry name" value="Sig_transdc_His_kin-like_C"/>
</dbReference>
<dbReference type="CDD" id="cd18774">
    <property type="entry name" value="PDC2_HK_sensor"/>
    <property type="match status" value="1"/>
</dbReference>
<dbReference type="SMART" id="SM00448">
    <property type="entry name" value="REC"/>
    <property type="match status" value="1"/>
</dbReference>
<dbReference type="InterPro" id="IPR003594">
    <property type="entry name" value="HATPase_dom"/>
</dbReference>
<evidence type="ECO:0000256" key="14">
    <source>
        <dbReference type="PROSITE-ProRule" id="PRU00110"/>
    </source>
</evidence>
<evidence type="ECO:0000259" key="20">
    <source>
        <dbReference type="PROSITE" id="PS50885"/>
    </source>
</evidence>
<dbReference type="SMART" id="SM00387">
    <property type="entry name" value="HATPase_c"/>
    <property type="match status" value="1"/>
</dbReference>
<evidence type="ECO:0000256" key="16">
    <source>
        <dbReference type="SAM" id="Coils"/>
    </source>
</evidence>
<keyword evidence="11 17" id="KW-1133">Transmembrane helix</keyword>
<dbReference type="Pfam" id="PF02518">
    <property type="entry name" value="HATPase_c"/>
    <property type="match status" value="1"/>
</dbReference>
<keyword evidence="7 17" id="KW-0812">Transmembrane</keyword>
<dbReference type="CDD" id="cd17546">
    <property type="entry name" value="REC_hyHK_CKI1_RcsC-like"/>
    <property type="match status" value="1"/>
</dbReference>
<dbReference type="InterPro" id="IPR011006">
    <property type="entry name" value="CheY-like_superfamily"/>
</dbReference>
<keyword evidence="12" id="KW-0902">Two-component regulatory system</keyword>
<keyword evidence="13 17" id="KW-0472">Membrane</keyword>
<dbReference type="PROSITE" id="PS50109">
    <property type="entry name" value="HIS_KIN"/>
    <property type="match status" value="1"/>
</dbReference>
<evidence type="ECO:0000256" key="3">
    <source>
        <dbReference type="ARBA" id="ARBA00012438"/>
    </source>
</evidence>
<comment type="catalytic activity">
    <reaction evidence="1">
        <text>ATP + protein L-histidine = ADP + protein N-phospho-L-histidine.</text>
        <dbReference type="EC" id="2.7.13.3"/>
    </reaction>
</comment>
<dbReference type="PRINTS" id="PR00344">
    <property type="entry name" value="BCTRLSENSOR"/>
</dbReference>
<keyword evidence="9" id="KW-0418">Kinase</keyword>
<dbReference type="CDD" id="cd00088">
    <property type="entry name" value="HPT"/>
    <property type="match status" value="1"/>
</dbReference>
<dbReference type="InterPro" id="IPR036890">
    <property type="entry name" value="HATPase_C_sf"/>
</dbReference>
<dbReference type="Pfam" id="PF00072">
    <property type="entry name" value="Response_reg"/>
    <property type="match status" value="1"/>
</dbReference>
<dbReference type="InterPro" id="IPR036641">
    <property type="entry name" value="HPT_dom_sf"/>
</dbReference>
<dbReference type="InterPro" id="IPR005467">
    <property type="entry name" value="His_kinase_dom"/>
</dbReference>
<dbReference type="Proteomes" id="UP000078428">
    <property type="component" value="Unassembled WGS sequence"/>
</dbReference>
<dbReference type="GO" id="GO:0000155">
    <property type="term" value="F:phosphorelay sensor kinase activity"/>
    <property type="evidence" value="ECO:0007669"/>
    <property type="project" value="InterPro"/>
</dbReference>
<evidence type="ECO:0000256" key="2">
    <source>
        <dbReference type="ARBA" id="ARBA00004651"/>
    </source>
</evidence>
<dbReference type="SUPFAM" id="SSF47384">
    <property type="entry name" value="Homodimeric domain of signal transducing histidine kinase"/>
    <property type="match status" value="1"/>
</dbReference>
<dbReference type="CDD" id="cd16922">
    <property type="entry name" value="HATPase_EvgS-ArcB-TorS-like"/>
    <property type="match status" value="1"/>
</dbReference>
<comment type="caution">
    <text evidence="22">The sequence shown here is derived from an EMBL/GenBank/DDBJ whole genome shotgun (WGS) entry which is preliminary data.</text>
</comment>
<dbReference type="SMART" id="SM00304">
    <property type="entry name" value="HAMP"/>
    <property type="match status" value="1"/>
</dbReference>
<dbReference type="Gene3D" id="3.30.450.20">
    <property type="entry name" value="PAS domain"/>
    <property type="match status" value="1"/>
</dbReference>
<dbReference type="InterPro" id="IPR001789">
    <property type="entry name" value="Sig_transdc_resp-reg_receiver"/>
</dbReference>
<feature type="modified residue" description="Phosphohistidine" evidence="14">
    <location>
        <position position="861"/>
    </location>
</feature>
<evidence type="ECO:0000256" key="17">
    <source>
        <dbReference type="SAM" id="Phobius"/>
    </source>
</evidence>
<evidence type="ECO:0000256" key="13">
    <source>
        <dbReference type="ARBA" id="ARBA00023136"/>
    </source>
</evidence>
<feature type="domain" description="Response regulatory" evidence="19">
    <location>
        <begin position="672"/>
        <end position="790"/>
    </location>
</feature>
<reference evidence="22 23" key="1">
    <citation type="submission" date="2016-04" db="EMBL/GenBank/DDBJ databases">
        <title>Draft genome sequence of freshwater magnetotactic bacteria Magnetospirillum marisnigri SP-1 and Magnetospirillum moscoviense BB-1.</title>
        <authorList>
            <person name="Koziaeva V."/>
            <person name="Dziuba M.V."/>
            <person name="Ivanov T.M."/>
            <person name="Kuznetsov B."/>
            <person name="Grouzdev D.S."/>
        </authorList>
    </citation>
    <scope>NUCLEOTIDE SEQUENCE [LARGE SCALE GENOMIC DNA]</scope>
    <source>
        <strain evidence="22 23">SP-1</strain>
    </source>
</reference>
<dbReference type="FunFam" id="1.10.287.130:FF:000004">
    <property type="entry name" value="Ethylene receptor 1"/>
    <property type="match status" value="1"/>
</dbReference>
<keyword evidence="5 15" id="KW-0597">Phosphoprotein</keyword>
<dbReference type="PANTHER" id="PTHR45339:SF1">
    <property type="entry name" value="HYBRID SIGNAL TRANSDUCTION HISTIDINE KINASE J"/>
    <property type="match status" value="1"/>
</dbReference>
<evidence type="ECO:0000256" key="15">
    <source>
        <dbReference type="PROSITE-ProRule" id="PRU00169"/>
    </source>
</evidence>
<evidence type="ECO:0000256" key="7">
    <source>
        <dbReference type="ARBA" id="ARBA00022692"/>
    </source>
</evidence>
<dbReference type="PROSITE" id="PS50894">
    <property type="entry name" value="HPT"/>
    <property type="match status" value="1"/>
</dbReference>
<feature type="transmembrane region" description="Helical" evidence="17">
    <location>
        <begin position="21"/>
        <end position="45"/>
    </location>
</feature>
<evidence type="ECO:0000256" key="8">
    <source>
        <dbReference type="ARBA" id="ARBA00022741"/>
    </source>
</evidence>
<dbReference type="FunFam" id="3.30.565.10:FF:000010">
    <property type="entry name" value="Sensor histidine kinase RcsC"/>
    <property type="match status" value="1"/>
</dbReference>
<dbReference type="InterPro" id="IPR008207">
    <property type="entry name" value="Sig_transdc_His_kin_Hpt_dom"/>
</dbReference>
<evidence type="ECO:0000313" key="22">
    <source>
        <dbReference type="EMBL" id="OAN45651.1"/>
    </source>
</evidence>
<keyword evidence="6" id="KW-0808">Transferase</keyword>
<evidence type="ECO:0000259" key="18">
    <source>
        <dbReference type="PROSITE" id="PS50109"/>
    </source>
</evidence>
<dbReference type="PANTHER" id="PTHR45339">
    <property type="entry name" value="HYBRID SIGNAL TRANSDUCTION HISTIDINE KINASE J"/>
    <property type="match status" value="1"/>
</dbReference>
<evidence type="ECO:0000256" key="12">
    <source>
        <dbReference type="ARBA" id="ARBA00023012"/>
    </source>
</evidence>
<feature type="domain" description="HPt" evidence="21">
    <location>
        <begin position="822"/>
        <end position="919"/>
    </location>
</feature>
<dbReference type="EC" id="2.7.13.3" evidence="3"/>
<feature type="modified residue" description="4-aspartylphosphate" evidence="15">
    <location>
        <position position="721"/>
    </location>
</feature>
<dbReference type="SUPFAM" id="SSF55874">
    <property type="entry name" value="ATPase domain of HSP90 chaperone/DNA topoisomerase II/histidine kinase"/>
    <property type="match status" value="1"/>
</dbReference>
<dbReference type="CDD" id="cd00082">
    <property type="entry name" value="HisKA"/>
    <property type="match status" value="1"/>
</dbReference>
<dbReference type="Pfam" id="PF00672">
    <property type="entry name" value="HAMP"/>
    <property type="match status" value="1"/>
</dbReference>
<dbReference type="Pfam" id="PF01627">
    <property type="entry name" value="Hpt"/>
    <property type="match status" value="1"/>
</dbReference>
<dbReference type="AlphaFoldDB" id="A0A178MA54"/>
<dbReference type="SUPFAM" id="SSF52172">
    <property type="entry name" value="CheY-like"/>
    <property type="match status" value="1"/>
</dbReference>
<dbReference type="EMBL" id="LWQT01000098">
    <property type="protein sequence ID" value="OAN45651.1"/>
    <property type="molecule type" value="Genomic_DNA"/>
</dbReference>
<comment type="subcellular location">
    <subcellularLocation>
        <location evidence="2">Cell membrane</location>
        <topology evidence="2">Multi-pass membrane protein</topology>
    </subcellularLocation>
</comment>
<dbReference type="GO" id="GO:0005886">
    <property type="term" value="C:plasma membrane"/>
    <property type="evidence" value="ECO:0007669"/>
    <property type="project" value="UniProtKB-SubCell"/>
</dbReference>
<dbReference type="InterPro" id="IPR003661">
    <property type="entry name" value="HisK_dim/P_dom"/>
</dbReference>
<feature type="coiled-coil region" evidence="16">
    <location>
        <begin position="395"/>
        <end position="422"/>
    </location>
</feature>
<feature type="domain" description="Histidine kinase" evidence="18">
    <location>
        <begin position="429"/>
        <end position="651"/>
    </location>
</feature>
<evidence type="ECO:0000256" key="5">
    <source>
        <dbReference type="ARBA" id="ARBA00022553"/>
    </source>
</evidence>
<dbReference type="Gene3D" id="1.20.120.160">
    <property type="entry name" value="HPT domain"/>
    <property type="match status" value="1"/>
</dbReference>
<evidence type="ECO:0000313" key="23">
    <source>
        <dbReference type="Proteomes" id="UP000078428"/>
    </source>
</evidence>
<keyword evidence="16" id="KW-0175">Coiled coil</keyword>
<dbReference type="SUPFAM" id="SSF47226">
    <property type="entry name" value="Histidine-containing phosphotransfer domain, HPT domain"/>
    <property type="match status" value="1"/>
</dbReference>
<evidence type="ECO:0000256" key="10">
    <source>
        <dbReference type="ARBA" id="ARBA00022840"/>
    </source>
</evidence>
<evidence type="ECO:0000256" key="6">
    <source>
        <dbReference type="ARBA" id="ARBA00022679"/>
    </source>
</evidence>
<dbReference type="SMART" id="SM00388">
    <property type="entry name" value="HisKA"/>
    <property type="match status" value="1"/>
</dbReference>
<sequence>MGGPRPPEPVMSRRRFSRISLAVEIGAGYLLLGVLPLLMVVWAYFSVSEGTLEEEIRHNVASLADQKAARIEALAQERLREISLLAYVPTVVEAMTALSPPMARAGAQDRFRPLLTRFADTYGARNLLLVTADGDVAFASTPGPASGSNLLAGPLKGSLLASVFDRARTLLESEISDFAPSAPYGDPAAFVAAPILDRGSLVGVAVMEIDPAPITDILGDYAGLGRTGETLAAGRLASGRMALYGPVRHPHALADDRQLGAADPLGALFERVLRGERGVGFVQDYRGERVLAAWRYLPSFRWAVVVKMDVSETLASVTRLRVTGLWIAGIVAVCGLVMATFMARAITGPLHELGLATRLLSRGEFDEPVMVEGSQEIAELAHAFNDMALELHAYHRGLERKVAERTQELREAKDHAEAATRAKTEFLAMMSHELRTPMNGIIGMAELLKDRVAADPQAAQWLGTIRQSGETLTVLLSDILDMSRVDAGEVAFDQRPFRPAELVDSLVSLMRVSAQGKGLHISARVAEDIPGEVLGDPARLRQILLNLLGNAIKFTDTGAVAIAVDLVAREPQRVRLRFQVSDSGIGIAPEAAESLFEPFTQVDATISRRYGGAGLGLSISKRLVDGMGGSLSLDSQVGVGSTFTVLLDFLPSDGAASVGAHGEDDTPIPPMTVLMVEDEEVNRQVLSGLLARAGHRVHAARNGVEALAAVAEHDFDLALVDIRLPGMDGFEAARRMRDVVASRGRTLPMVAVTANLMSEDLEACAEAGMRDVVAKPIDPRRLTQVLAAVCSGRWPDSLRAAEPEPEGPLNARLLDEIADALGLEELERLSLVAEAAVEASLQRLRRAAEASDLAELADAAHRLAGSAGSNGMARLRALAKSLEAEARAGQIGRARDLEAGLEDAARAGLDALKSWIRRRA</sequence>
<name>A0A178MA54_9PROT</name>
<organism evidence="22 23">
    <name type="scientific">Paramagnetospirillum marisnigri</name>
    <dbReference type="NCBI Taxonomy" id="1285242"/>
    <lineage>
        <taxon>Bacteria</taxon>
        <taxon>Pseudomonadati</taxon>
        <taxon>Pseudomonadota</taxon>
        <taxon>Alphaproteobacteria</taxon>
        <taxon>Rhodospirillales</taxon>
        <taxon>Magnetospirillaceae</taxon>
        <taxon>Paramagnetospirillum</taxon>
    </lineage>
</organism>
<evidence type="ECO:0000256" key="11">
    <source>
        <dbReference type="ARBA" id="ARBA00022989"/>
    </source>
</evidence>
<accession>A0A178MA54</accession>
<evidence type="ECO:0000259" key="21">
    <source>
        <dbReference type="PROSITE" id="PS50894"/>
    </source>
</evidence>
<keyword evidence="10" id="KW-0067">ATP-binding</keyword>